<sequence>MNAMLYLPHQPPQLVSFEGLCMPDPATGFARVPDQVPALLGCAPGLVDVLASGPEYVAYSVFDSEEEANPAAMAAVAAVSGVAFDAEDEDAILCGAVLVVQC</sequence>
<dbReference type="OrthoDB" id="885161at2"/>
<organism evidence="1 2">
    <name type="scientific">Hymenobacter daecheongensis DSM 21074</name>
    <dbReference type="NCBI Taxonomy" id="1121955"/>
    <lineage>
        <taxon>Bacteria</taxon>
        <taxon>Pseudomonadati</taxon>
        <taxon>Bacteroidota</taxon>
        <taxon>Cytophagia</taxon>
        <taxon>Cytophagales</taxon>
        <taxon>Hymenobacteraceae</taxon>
        <taxon>Hymenobacter</taxon>
    </lineage>
</organism>
<dbReference type="RefSeq" id="WP_073110789.1">
    <property type="nucleotide sequence ID" value="NZ_FQYN01000006.1"/>
</dbReference>
<dbReference type="Proteomes" id="UP000184418">
    <property type="component" value="Unassembled WGS sequence"/>
</dbReference>
<name>A0A1M6J2B9_9BACT</name>
<keyword evidence="2" id="KW-1185">Reference proteome</keyword>
<dbReference type="AlphaFoldDB" id="A0A1M6J2B9"/>
<dbReference type="EMBL" id="FQYN01000006">
    <property type="protein sequence ID" value="SHJ40860.1"/>
    <property type="molecule type" value="Genomic_DNA"/>
</dbReference>
<proteinExistence type="predicted"/>
<evidence type="ECO:0000313" key="1">
    <source>
        <dbReference type="EMBL" id="SHJ40860.1"/>
    </source>
</evidence>
<accession>A0A1M6J2B9</accession>
<dbReference type="STRING" id="1121955.SAMN02745146_3066"/>
<reference evidence="1 2" key="1">
    <citation type="submission" date="2016-11" db="EMBL/GenBank/DDBJ databases">
        <authorList>
            <person name="Jaros S."/>
            <person name="Januszkiewicz K."/>
            <person name="Wedrychowicz H."/>
        </authorList>
    </citation>
    <scope>NUCLEOTIDE SEQUENCE [LARGE SCALE GENOMIC DNA]</scope>
    <source>
        <strain evidence="1 2">DSM 21074</strain>
    </source>
</reference>
<evidence type="ECO:0000313" key="2">
    <source>
        <dbReference type="Proteomes" id="UP000184418"/>
    </source>
</evidence>
<gene>
    <name evidence="1" type="ORF">SAMN02745146_3066</name>
</gene>
<protein>
    <submittedName>
        <fullName evidence="1">Uncharacterized protein</fullName>
    </submittedName>
</protein>